<dbReference type="RefSeq" id="WP_129205101.1">
    <property type="nucleotide sequence ID" value="NZ_CP035495.1"/>
</dbReference>
<feature type="region of interest" description="Disordered" evidence="1">
    <location>
        <begin position="92"/>
        <end position="114"/>
    </location>
</feature>
<dbReference type="EMBL" id="CP035495">
    <property type="protein sequence ID" value="QAY63941.1"/>
    <property type="molecule type" value="Genomic_DNA"/>
</dbReference>
<sequence length="114" mass="11622">MDLSDPLGAEAPLPRTLLDAFPEAFPEAFPDAFPTASSGALSWVNSARSVSDPADRETVTSGGSPVKPAGATTRTDPEMAASLVISKMRGVGDAGVSSFSPSNTDQAAGRPDSR</sequence>
<proteinExistence type="predicted"/>
<organism evidence="2 3">
    <name type="scientific">Xylanimonas allomyrinae</name>
    <dbReference type="NCBI Taxonomy" id="2509459"/>
    <lineage>
        <taxon>Bacteria</taxon>
        <taxon>Bacillati</taxon>
        <taxon>Actinomycetota</taxon>
        <taxon>Actinomycetes</taxon>
        <taxon>Micrococcales</taxon>
        <taxon>Promicromonosporaceae</taxon>
        <taxon>Xylanimonas</taxon>
    </lineage>
</organism>
<evidence type="ECO:0000313" key="3">
    <source>
        <dbReference type="Proteomes" id="UP000291758"/>
    </source>
</evidence>
<gene>
    <name evidence="2" type="ORF">ET495_12690</name>
</gene>
<feature type="region of interest" description="Disordered" evidence="1">
    <location>
        <begin position="49"/>
        <end position="77"/>
    </location>
</feature>
<dbReference type="AlphaFoldDB" id="A0A4V0YEE6"/>
<reference evidence="2 3" key="1">
    <citation type="submission" date="2019-01" db="EMBL/GenBank/DDBJ databases">
        <title>Genome sequencing of strain 2JSPR-7.</title>
        <authorList>
            <person name="Heo J."/>
            <person name="Kim S.-J."/>
            <person name="Kim J.-S."/>
            <person name="Hong S.-B."/>
            <person name="Kwon S.-W."/>
        </authorList>
    </citation>
    <scope>NUCLEOTIDE SEQUENCE [LARGE SCALE GENOMIC DNA]</scope>
    <source>
        <strain evidence="2 3">2JSPR-7</strain>
    </source>
</reference>
<dbReference type="Proteomes" id="UP000291758">
    <property type="component" value="Chromosome"/>
</dbReference>
<evidence type="ECO:0000313" key="2">
    <source>
        <dbReference type="EMBL" id="QAY63941.1"/>
    </source>
</evidence>
<feature type="compositionally biased region" description="Polar residues" evidence="1">
    <location>
        <begin position="97"/>
        <end position="106"/>
    </location>
</feature>
<evidence type="ECO:0000256" key="1">
    <source>
        <dbReference type="SAM" id="MobiDB-lite"/>
    </source>
</evidence>
<name>A0A4V0YEE6_9MICO</name>
<accession>A0A4V0YEE6</accession>
<protein>
    <submittedName>
        <fullName evidence="2">Uncharacterized protein</fullName>
    </submittedName>
</protein>
<keyword evidence="3" id="KW-1185">Reference proteome</keyword>
<dbReference type="KEGG" id="xyl:ET495_12690"/>